<gene>
    <name evidence="2" type="ORF">BDV28DRAFT_135158</name>
</gene>
<keyword evidence="2" id="KW-0418">Kinase</keyword>
<evidence type="ECO:0000313" key="3">
    <source>
        <dbReference type="Proteomes" id="UP000327118"/>
    </source>
</evidence>
<dbReference type="EMBL" id="ML739131">
    <property type="protein sequence ID" value="KAE8352427.1"/>
    <property type="molecule type" value="Genomic_DNA"/>
</dbReference>
<keyword evidence="2" id="KW-0808">Transferase</keyword>
<accession>A0A5N6Z422</accession>
<sequence>MDKTSIEPSTPSGQPRRSLIAVGAASAIFAIDSDFVLKRHVNSPDNFGVMAYNIEIRAYERLGNHPQIANCREVTDDGIILERGECLRRTIQSKGPTITMQTRLRWAREAAEGLRYIHQQNIVHADIGCHNLIVDRLGHIKFIDFGGSGIDGEAALVCYEWCSYKPGSEPDIKTDIFALGSTLFEIESSKKPYHELEETLDFRQLGRRVEHLFTLRQYPSVDMLILGHIIVRCWDGYYGSMDEVWSDIDACS</sequence>
<feature type="domain" description="Protein kinase" evidence="1">
    <location>
        <begin position="14"/>
        <end position="252"/>
    </location>
</feature>
<organism evidence="2 3">
    <name type="scientific">Aspergillus coremiiformis</name>
    <dbReference type="NCBI Taxonomy" id="138285"/>
    <lineage>
        <taxon>Eukaryota</taxon>
        <taxon>Fungi</taxon>
        <taxon>Dikarya</taxon>
        <taxon>Ascomycota</taxon>
        <taxon>Pezizomycotina</taxon>
        <taxon>Eurotiomycetes</taxon>
        <taxon>Eurotiomycetidae</taxon>
        <taxon>Eurotiales</taxon>
        <taxon>Aspergillaceae</taxon>
        <taxon>Aspergillus</taxon>
        <taxon>Aspergillus subgen. Circumdati</taxon>
    </lineage>
</organism>
<proteinExistence type="predicted"/>
<dbReference type="GO" id="GO:0005737">
    <property type="term" value="C:cytoplasm"/>
    <property type="evidence" value="ECO:0007669"/>
    <property type="project" value="TreeGrafter"/>
</dbReference>
<dbReference type="OrthoDB" id="1668230at2759"/>
<name>A0A5N6Z422_9EURO</name>
<dbReference type="GO" id="GO:0005524">
    <property type="term" value="F:ATP binding"/>
    <property type="evidence" value="ECO:0007669"/>
    <property type="project" value="InterPro"/>
</dbReference>
<dbReference type="Gene3D" id="1.10.510.10">
    <property type="entry name" value="Transferase(Phosphotransferase) domain 1"/>
    <property type="match status" value="1"/>
</dbReference>
<dbReference type="InterPro" id="IPR011009">
    <property type="entry name" value="Kinase-like_dom_sf"/>
</dbReference>
<dbReference type="SUPFAM" id="SSF56112">
    <property type="entry name" value="Protein kinase-like (PK-like)"/>
    <property type="match status" value="1"/>
</dbReference>
<dbReference type="Proteomes" id="UP000327118">
    <property type="component" value="Unassembled WGS sequence"/>
</dbReference>
<dbReference type="GO" id="GO:0004672">
    <property type="term" value="F:protein kinase activity"/>
    <property type="evidence" value="ECO:0007669"/>
    <property type="project" value="InterPro"/>
</dbReference>
<dbReference type="PANTHER" id="PTHR23257">
    <property type="entry name" value="SERINE-THREONINE PROTEIN KINASE"/>
    <property type="match status" value="1"/>
</dbReference>
<evidence type="ECO:0000259" key="1">
    <source>
        <dbReference type="PROSITE" id="PS50011"/>
    </source>
</evidence>
<evidence type="ECO:0000313" key="2">
    <source>
        <dbReference type="EMBL" id="KAE8352427.1"/>
    </source>
</evidence>
<dbReference type="Pfam" id="PF00069">
    <property type="entry name" value="Pkinase"/>
    <property type="match status" value="1"/>
</dbReference>
<dbReference type="AlphaFoldDB" id="A0A5N6Z422"/>
<dbReference type="InterPro" id="IPR000719">
    <property type="entry name" value="Prot_kinase_dom"/>
</dbReference>
<reference evidence="3" key="1">
    <citation type="submission" date="2019-04" db="EMBL/GenBank/DDBJ databases">
        <title>Friends and foes A comparative genomics studyof 23 Aspergillus species from section Flavi.</title>
        <authorList>
            <consortium name="DOE Joint Genome Institute"/>
            <person name="Kjaerbolling I."/>
            <person name="Vesth T."/>
            <person name="Frisvad J.C."/>
            <person name="Nybo J.L."/>
            <person name="Theobald S."/>
            <person name="Kildgaard S."/>
            <person name="Isbrandt T."/>
            <person name="Kuo A."/>
            <person name="Sato A."/>
            <person name="Lyhne E.K."/>
            <person name="Kogle M.E."/>
            <person name="Wiebenga A."/>
            <person name="Kun R.S."/>
            <person name="Lubbers R.J."/>
            <person name="Makela M.R."/>
            <person name="Barry K."/>
            <person name="Chovatia M."/>
            <person name="Clum A."/>
            <person name="Daum C."/>
            <person name="Haridas S."/>
            <person name="He G."/>
            <person name="LaButti K."/>
            <person name="Lipzen A."/>
            <person name="Mondo S."/>
            <person name="Riley R."/>
            <person name="Salamov A."/>
            <person name="Simmons B.A."/>
            <person name="Magnuson J.K."/>
            <person name="Henrissat B."/>
            <person name="Mortensen U.H."/>
            <person name="Larsen T.O."/>
            <person name="Devries R.P."/>
            <person name="Grigoriev I.V."/>
            <person name="Machida M."/>
            <person name="Baker S.E."/>
            <person name="Andersen M.R."/>
        </authorList>
    </citation>
    <scope>NUCLEOTIDE SEQUENCE [LARGE SCALE GENOMIC DNA]</scope>
    <source>
        <strain evidence="3">CBS 553.77</strain>
    </source>
</reference>
<keyword evidence="3" id="KW-1185">Reference proteome</keyword>
<protein>
    <submittedName>
        <fullName evidence="2">Kinase-like protein</fullName>
    </submittedName>
</protein>
<dbReference type="InterPro" id="IPR050167">
    <property type="entry name" value="Ser_Thr_protein_kinase"/>
</dbReference>
<dbReference type="PROSITE" id="PS50011">
    <property type="entry name" value="PROTEIN_KINASE_DOM"/>
    <property type="match status" value="1"/>
</dbReference>
<dbReference type="GO" id="GO:0007165">
    <property type="term" value="P:signal transduction"/>
    <property type="evidence" value="ECO:0007669"/>
    <property type="project" value="TreeGrafter"/>
</dbReference>